<dbReference type="InParanoid" id="G2Y7E4"/>
<name>G2Y7E4_BOTF4</name>
<sequence>MFDTEGGIGDMWLKMWLSVATNRRLRGPSKCFDQ</sequence>
<proteinExistence type="predicted"/>
<dbReference type="Proteomes" id="UP000008177">
    <property type="component" value="Unplaced contigs"/>
</dbReference>
<dbReference type="AlphaFoldDB" id="G2Y7E4"/>
<dbReference type="HOGENOM" id="CLU_3376996_0_0_1"/>
<organism evidence="1 2">
    <name type="scientific">Botryotinia fuckeliana (strain T4)</name>
    <name type="common">Noble rot fungus</name>
    <name type="synonym">Botrytis cinerea</name>
    <dbReference type="NCBI Taxonomy" id="999810"/>
    <lineage>
        <taxon>Eukaryota</taxon>
        <taxon>Fungi</taxon>
        <taxon>Dikarya</taxon>
        <taxon>Ascomycota</taxon>
        <taxon>Pezizomycotina</taxon>
        <taxon>Leotiomycetes</taxon>
        <taxon>Helotiales</taxon>
        <taxon>Sclerotiniaceae</taxon>
        <taxon>Botrytis</taxon>
    </lineage>
</organism>
<accession>G2Y7E4</accession>
<reference evidence="2" key="1">
    <citation type="journal article" date="2011" name="PLoS Genet.">
        <title>Genomic analysis of the necrotrophic fungal pathogens Sclerotinia sclerotiorum and Botrytis cinerea.</title>
        <authorList>
            <person name="Amselem J."/>
            <person name="Cuomo C.A."/>
            <person name="van Kan J.A."/>
            <person name="Viaud M."/>
            <person name="Benito E.P."/>
            <person name="Couloux A."/>
            <person name="Coutinho P.M."/>
            <person name="de Vries R.P."/>
            <person name="Dyer P.S."/>
            <person name="Fillinger S."/>
            <person name="Fournier E."/>
            <person name="Gout L."/>
            <person name="Hahn M."/>
            <person name="Kohn L."/>
            <person name="Lapalu N."/>
            <person name="Plummer K.M."/>
            <person name="Pradier J.M."/>
            <person name="Quevillon E."/>
            <person name="Sharon A."/>
            <person name="Simon A."/>
            <person name="ten Have A."/>
            <person name="Tudzynski B."/>
            <person name="Tudzynski P."/>
            <person name="Wincker P."/>
            <person name="Andrew M."/>
            <person name="Anthouard V."/>
            <person name="Beever R.E."/>
            <person name="Beffa R."/>
            <person name="Benoit I."/>
            <person name="Bouzid O."/>
            <person name="Brault B."/>
            <person name="Chen Z."/>
            <person name="Choquer M."/>
            <person name="Collemare J."/>
            <person name="Cotton P."/>
            <person name="Danchin E.G."/>
            <person name="Da Silva C."/>
            <person name="Gautier A."/>
            <person name="Giraud C."/>
            <person name="Giraud T."/>
            <person name="Gonzalez C."/>
            <person name="Grossetete S."/>
            <person name="Guldener U."/>
            <person name="Henrissat B."/>
            <person name="Howlett B.J."/>
            <person name="Kodira C."/>
            <person name="Kretschmer M."/>
            <person name="Lappartient A."/>
            <person name="Leroch M."/>
            <person name="Levis C."/>
            <person name="Mauceli E."/>
            <person name="Neuveglise C."/>
            <person name="Oeser B."/>
            <person name="Pearson M."/>
            <person name="Poulain J."/>
            <person name="Poussereau N."/>
            <person name="Quesneville H."/>
            <person name="Rascle C."/>
            <person name="Schumacher J."/>
            <person name="Segurens B."/>
            <person name="Sexton A."/>
            <person name="Silva E."/>
            <person name="Sirven C."/>
            <person name="Soanes D.M."/>
            <person name="Talbot N.J."/>
            <person name="Templeton M."/>
            <person name="Yandava C."/>
            <person name="Yarden O."/>
            <person name="Zeng Q."/>
            <person name="Rollins J.A."/>
            <person name="Lebrun M.H."/>
            <person name="Dickman M."/>
        </authorList>
    </citation>
    <scope>NUCLEOTIDE SEQUENCE [LARGE SCALE GENOMIC DNA]</scope>
    <source>
        <strain evidence="2">T4</strain>
    </source>
</reference>
<dbReference type="EMBL" id="FQ790293">
    <property type="protein sequence ID" value="CCD48546.1"/>
    <property type="molecule type" value="Genomic_DNA"/>
</dbReference>
<protein>
    <submittedName>
        <fullName evidence="1">Uncharacterized protein</fullName>
    </submittedName>
</protein>
<gene>
    <name evidence="1" type="ORF">BofuT4_uP109300.1</name>
</gene>
<evidence type="ECO:0000313" key="1">
    <source>
        <dbReference type="EMBL" id="CCD48546.1"/>
    </source>
</evidence>
<evidence type="ECO:0000313" key="2">
    <source>
        <dbReference type="Proteomes" id="UP000008177"/>
    </source>
</evidence>